<feature type="signal peptide" evidence="8">
    <location>
        <begin position="1"/>
        <end position="16"/>
    </location>
</feature>
<dbReference type="HAMAP" id="MF_02040">
    <property type="entry name" value="Mrp_NBP35"/>
    <property type="match status" value="1"/>
</dbReference>
<evidence type="ECO:0000256" key="7">
    <source>
        <dbReference type="ARBA" id="ARBA00024036"/>
    </source>
</evidence>
<dbReference type="Proteomes" id="UP000695022">
    <property type="component" value="Unplaced"/>
</dbReference>
<dbReference type="RefSeq" id="XP_014665491.1">
    <property type="nucleotide sequence ID" value="XM_014810005.1"/>
</dbReference>
<dbReference type="InterPro" id="IPR033756">
    <property type="entry name" value="YlxH/NBP35"/>
</dbReference>
<evidence type="ECO:0000256" key="3">
    <source>
        <dbReference type="ARBA" id="ARBA00022741"/>
    </source>
</evidence>
<protein>
    <submittedName>
        <fullName evidence="10">Iron-sulfur protein NUBPL-like</fullName>
    </submittedName>
</protein>
<evidence type="ECO:0000256" key="5">
    <source>
        <dbReference type="ARBA" id="ARBA00023004"/>
    </source>
</evidence>
<keyword evidence="1" id="KW-0004">4Fe-4S</keyword>
<evidence type="ECO:0000256" key="8">
    <source>
        <dbReference type="SAM" id="SignalP"/>
    </source>
</evidence>
<keyword evidence="5" id="KW-0408">Iron</keyword>
<accession>A0ABM1DZX0</accession>
<evidence type="ECO:0000256" key="4">
    <source>
        <dbReference type="ARBA" id="ARBA00022840"/>
    </source>
</evidence>
<dbReference type="SUPFAM" id="SSF52540">
    <property type="entry name" value="P-loop containing nucleoside triphosphate hydrolases"/>
    <property type="match status" value="1"/>
</dbReference>
<dbReference type="PANTHER" id="PTHR42961:SF2">
    <property type="entry name" value="IRON-SULFUR PROTEIN NUBPL"/>
    <property type="match status" value="1"/>
</dbReference>
<evidence type="ECO:0000256" key="6">
    <source>
        <dbReference type="ARBA" id="ARBA00023014"/>
    </source>
</evidence>
<keyword evidence="8" id="KW-0732">Signal</keyword>
<keyword evidence="9" id="KW-1185">Reference proteome</keyword>
<dbReference type="GeneID" id="106807613"/>
<keyword evidence="6" id="KW-0411">Iron-sulfur</keyword>
<dbReference type="Gene3D" id="3.40.50.300">
    <property type="entry name" value="P-loop containing nucleotide triphosphate hydrolases"/>
    <property type="match status" value="1"/>
</dbReference>
<organism evidence="9 10">
    <name type="scientific">Priapulus caudatus</name>
    <name type="common">Priapulid worm</name>
    <dbReference type="NCBI Taxonomy" id="37621"/>
    <lineage>
        <taxon>Eukaryota</taxon>
        <taxon>Metazoa</taxon>
        <taxon>Ecdysozoa</taxon>
        <taxon>Scalidophora</taxon>
        <taxon>Priapulida</taxon>
        <taxon>Priapulimorpha</taxon>
        <taxon>Priapulimorphida</taxon>
        <taxon>Priapulidae</taxon>
        <taxon>Priapulus</taxon>
    </lineage>
</organism>
<feature type="chain" id="PRO_5046181858" evidence="8">
    <location>
        <begin position="17"/>
        <end position="332"/>
    </location>
</feature>
<reference evidence="10" key="1">
    <citation type="submission" date="2025-08" db="UniProtKB">
        <authorList>
            <consortium name="RefSeq"/>
        </authorList>
    </citation>
    <scope>IDENTIFICATION</scope>
</reference>
<dbReference type="InterPro" id="IPR019591">
    <property type="entry name" value="Mrp/NBP35_ATP-bd"/>
</dbReference>
<keyword evidence="4" id="KW-0067">ATP-binding</keyword>
<dbReference type="PANTHER" id="PTHR42961">
    <property type="entry name" value="IRON-SULFUR PROTEIN NUBPL"/>
    <property type="match status" value="1"/>
</dbReference>
<sequence length="332" mass="35741">MASQKLLSCLVYRAAALLDVTVGSQKTSKLINHHRVCYFSSDQRAGKGDTTEKSKAVRLEEHQQKLRAASLPKQKKIPGVKHIILVASGKGGVGKSTTAVNLALATSSLDRHVKVGLLDADIYGPSVPTMMNLDGERAKINHEKKIIPLNNYGLMCMSMGFLIDKNTPVVWRGLMVTSALQQLLSDVAWGELDYLFVDMPPGTGDAQLTICQNVPVSGAVMVTTPQDIALHDVRRGAEMFKKVKVPILGVVQNMSVFLCPNCGHKTHIFGEDGAKRLSEDTGIQVLGDIPLNVTIRETSDAGTPVTASSPASAEAEAYRQIAKLVVNQLSTS</sequence>
<evidence type="ECO:0000256" key="2">
    <source>
        <dbReference type="ARBA" id="ARBA00022723"/>
    </source>
</evidence>
<evidence type="ECO:0000313" key="10">
    <source>
        <dbReference type="RefSeq" id="XP_014665491.1"/>
    </source>
</evidence>
<proteinExistence type="inferred from homology"/>
<dbReference type="CDD" id="cd02037">
    <property type="entry name" value="Mrp_NBP35"/>
    <property type="match status" value="1"/>
</dbReference>
<gene>
    <name evidence="10" type="primary">LOC106807613</name>
</gene>
<keyword evidence="2" id="KW-0479">Metal-binding</keyword>
<evidence type="ECO:0000256" key="1">
    <source>
        <dbReference type="ARBA" id="ARBA00022485"/>
    </source>
</evidence>
<comment type="similarity">
    <text evidence="7">Belongs to the Mrp/NBP35 ATP-binding proteins family.</text>
</comment>
<dbReference type="InterPro" id="IPR027417">
    <property type="entry name" value="P-loop_NTPase"/>
</dbReference>
<keyword evidence="3" id="KW-0547">Nucleotide-binding</keyword>
<dbReference type="Pfam" id="PF10609">
    <property type="entry name" value="ParA"/>
    <property type="match status" value="1"/>
</dbReference>
<dbReference type="InterPro" id="IPR044304">
    <property type="entry name" value="NUBPL-like"/>
</dbReference>
<evidence type="ECO:0000313" key="9">
    <source>
        <dbReference type="Proteomes" id="UP000695022"/>
    </source>
</evidence>
<name>A0ABM1DZX0_PRICU</name>